<accession>A0A151PFI6</accession>
<dbReference type="Proteomes" id="UP000050525">
    <property type="component" value="Unassembled WGS sequence"/>
</dbReference>
<keyword evidence="2" id="KW-1185">Reference proteome</keyword>
<organism evidence="1 2">
    <name type="scientific">Alligator mississippiensis</name>
    <name type="common">American alligator</name>
    <dbReference type="NCBI Taxonomy" id="8496"/>
    <lineage>
        <taxon>Eukaryota</taxon>
        <taxon>Metazoa</taxon>
        <taxon>Chordata</taxon>
        <taxon>Craniata</taxon>
        <taxon>Vertebrata</taxon>
        <taxon>Euteleostomi</taxon>
        <taxon>Archelosauria</taxon>
        <taxon>Archosauria</taxon>
        <taxon>Crocodylia</taxon>
        <taxon>Alligatoridae</taxon>
        <taxon>Alligatorinae</taxon>
        <taxon>Alligator</taxon>
    </lineage>
</organism>
<dbReference type="AlphaFoldDB" id="A0A151PFI6"/>
<evidence type="ECO:0000313" key="1">
    <source>
        <dbReference type="EMBL" id="KYO47780.1"/>
    </source>
</evidence>
<proteinExistence type="predicted"/>
<evidence type="ECO:0000313" key="2">
    <source>
        <dbReference type="Proteomes" id="UP000050525"/>
    </source>
</evidence>
<protein>
    <submittedName>
        <fullName evidence="1">Uncharacterized protein</fullName>
    </submittedName>
</protein>
<dbReference type="EMBL" id="AKHW03000416">
    <property type="protein sequence ID" value="KYO47780.1"/>
    <property type="molecule type" value="Genomic_DNA"/>
</dbReference>
<sequence>MESSSLQASCPQKWTPALLFASECAKDQRSYSSWFYPCRPVIADDAIGWLQLDKDVADEPRGFLSPFQLSVAPAVALIAPDGHHLPFSKLSGCLLDS</sequence>
<reference evidence="1 2" key="1">
    <citation type="journal article" date="2012" name="Genome Biol.">
        <title>Sequencing three crocodilian genomes to illuminate the evolution of archosaurs and amniotes.</title>
        <authorList>
            <person name="St John J.A."/>
            <person name="Braun E.L."/>
            <person name="Isberg S.R."/>
            <person name="Miles L.G."/>
            <person name="Chong A.Y."/>
            <person name="Gongora J."/>
            <person name="Dalzell P."/>
            <person name="Moran C."/>
            <person name="Bed'hom B."/>
            <person name="Abzhanov A."/>
            <person name="Burgess S.C."/>
            <person name="Cooksey A.M."/>
            <person name="Castoe T.A."/>
            <person name="Crawford N.G."/>
            <person name="Densmore L.D."/>
            <person name="Drew J.C."/>
            <person name="Edwards S.V."/>
            <person name="Faircloth B.C."/>
            <person name="Fujita M.K."/>
            <person name="Greenwold M.J."/>
            <person name="Hoffmann F.G."/>
            <person name="Howard J.M."/>
            <person name="Iguchi T."/>
            <person name="Janes D.E."/>
            <person name="Khan S.Y."/>
            <person name="Kohno S."/>
            <person name="de Koning A.J."/>
            <person name="Lance S.L."/>
            <person name="McCarthy F.M."/>
            <person name="McCormack J.E."/>
            <person name="Merchant M.E."/>
            <person name="Peterson D.G."/>
            <person name="Pollock D.D."/>
            <person name="Pourmand N."/>
            <person name="Raney B.J."/>
            <person name="Roessler K.A."/>
            <person name="Sanford J.R."/>
            <person name="Sawyer R.H."/>
            <person name="Schmidt C.J."/>
            <person name="Triplett E.W."/>
            <person name="Tuberville T.D."/>
            <person name="Venegas-Anaya M."/>
            <person name="Howard J.T."/>
            <person name="Jarvis E.D."/>
            <person name="Guillette L.J.Jr."/>
            <person name="Glenn T.C."/>
            <person name="Green R.E."/>
            <person name="Ray D.A."/>
        </authorList>
    </citation>
    <scope>NUCLEOTIDE SEQUENCE [LARGE SCALE GENOMIC DNA]</scope>
    <source>
        <strain evidence="1">KSC_2009_1</strain>
    </source>
</reference>
<comment type="caution">
    <text evidence="1">The sequence shown here is derived from an EMBL/GenBank/DDBJ whole genome shotgun (WGS) entry which is preliminary data.</text>
</comment>
<name>A0A151PFI6_ALLMI</name>
<gene>
    <name evidence="1" type="ORF">Y1Q_0019845</name>
</gene>